<dbReference type="CDD" id="cd05600">
    <property type="entry name" value="STKc_Sid2p_like"/>
    <property type="match status" value="1"/>
</dbReference>
<comment type="catalytic activity">
    <reaction evidence="9">
        <text>L-seryl-[protein] + ATP = O-phospho-L-seryl-[protein] + ADP + H(+)</text>
        <dbReference type="Rhea" id="RHEA:17989"/>
        <dbReference type="Rhea" id="RHEA-COMP:9863"/>
        <dbReference type="Rhea" id="RHEA-COMP:11604"/>
        <dbReference type="ChEBI" id="CHEBI:15378"/>
        <dbReference type="ChEBI" id="CHEBI:29999"/>
        <dbReference type="ChEBI" id="CHEBI:30616"/>
        <dbReference type="ChEBI" id="CHEBI:83421"/>
        <dbReference type="ChEBI" id="CHEBI:456216"/>
        <dbReference type="EC" id="2.7.11.1"/>
    </reaction>
</comment>
<accession>A0A1Y1VFJ6</accession>
<evidence type="ECO:0000256" key="5">
    <source>
        <dbReference type="ARBA" id="ARBA00022741"/>
    </source>
</evidence>
<feature type="compositionally biased region" description="Polar residues" evidence="11">
    <location>
        <begin position="234"/>
        <end position="252"/>
    </location>
</feature>
<keyword evidence="2" id="KW-0723">Serine/threonine-protein kinase</keyword>
<keyword evidence="5 10" id="KW-0547">Nucleotide-binding</keyword>
<dbReference type="InterPro" id="IPR000719">
    <property type="entry name" value="Prot_kinase_dom"/>
</dbReference>
<dbReference type="PANTHER" id="PTHR24356">
    <property type="entry name" value="SERINE/THREONINE-PROTEIN KINASE"/>
    <property type="match status" value="1"/>
</dbReference>
<keyword evidence="4" id="KW-0808">Transferase</keyword>
<name>A0A1Y1VFJ6_9FUNG</name>
<dbReference type="SMART" id="SM00220">
    <property type="entry name" value="S_TKc"/>
    <property type="match status" value="1"/>
</dbReference>
<dbReference type="PROSITE" id="PS00107">
    <property type="entry name" value="PROTEIN_KINASE_ATP"/>
    <property type="match status" value="1"/>
</dbReference>
<comment type="catalytic activity">
    <reaction evidence="8">
        <text>L-threonyl-[protein] + ATP = O-phospho-L-threonyl-[protein] + ADP + H(+)</text>
        <dbReference type="Rhea" id="RHEA:46608"/>
        <dbReference type="Rhea" id="RHEA-COMP:11060"/>
        <dbReference type="Rhea" id="RHEA-COMP:11605"/>
        <dbReference type="ChEBI" id="CHEBI:15378"/>
        <dbReference type="ChEBI" id="CHEBI:30013"/>
        <dbReference type="ChEBI" id="CHEBI:30616"/>
        <dbReference type="ChEBI" id="CHEBI:61977"/>
        <dbReference type="ChEBI" id="CHEBI:456216"/>
        <dbReference type="EC" id="2.7.11.1"/>
    </reaction>
</comment>
<evidence type="ECO:0000256" key="10">
    <source>
        <dbReference type="PROSITE-ProRule" id="PRU10141"/>
    </source>
</evidence>
<dbReference type="GO" id="GO:0005816">
    <property type="term" value="C:spindle pole body"/>
    <property type="evidence" value="ECO:0007669"/>
    <property type="project" value="TreeGrafter"/>
</dbReference>
<dbReference type="Gene3D" id="1.10.510.10">
    <property type="entry name" value="Transferase(Phosphotransferase) domain 1"/>
    <property type="match status" value="1"/>
</dbReference>
<dbReference type="OrthoDB" id="18472at2759"/>
<evidence type="ECO:0000259" key="12">
    <source>
        <dbReference type="PROSITE" id="PS50011"/>
    </source>
</evidence>
<evidence type="ECO:0000256" key="4">
    <source>
        <dbReference type="ARBA" id="ARBA00022679"/>
    </source>
</evidence>
<dbReference type="PROSITE" id="PS00108">
    <property type="entry name" value="PROTEIN_KINASE_ST"/>
    <property type="match status" value="1"/>
</dbReference>
<keyword evidence="7 10" id="KW-0067">ATP-binding</keyword>
<dbReference type="STRING" id="1754191.A0A1Y1VFJ6"/>
<feature type="binding site" evidence="10">
    <location>
        <position position="659"/>
    </location>
    <ligand>
        <name>ATP</name>
        <dbReference type="ChEBI" id="CHEBI:30616"/>
    </ligand>
</feature>
<dbReference type="InterPro" id="IPR008271">
    <property type="entry name" value="Ser/Thr_kinase_AS"/>
</dbReference>
<dbReference type="GO" id="GO:0007010">
    <property type="term" value="P:cytoskeleton organization"/>
    <property type="evidence" value="ECO:0007669"/>
    <property type="project" value="UniProtKB-ARBA"/>
</dbReference>
<keyword evidence="3" id="KW-0597">Phosphoprotein</keyword>
<protein>
    <recommendedName>
        <fullName evidence="1">non-specific serine/threonine protein kinase</fullName>
        <ecNumber evidence="1">2.7.11.1</ecNumber>
    </recommendedName>
</protein>
<evidence type="ECO:0000256" key="3">
    <source>
        <dbReference type="ARBA" id="ARBA00022553"/>
    </source>
</evidence>
<dbReference type="PANTHER" id="PTHR24356:SF417">
    <property type="entry name" value="CELL CYCLE PROTEIN KINASE DBF2-RELATED"/>
    <property type="match status" value="1"/>
</dbReference>
<organism evidence="14 15">
    <name type="scientific">Piromyces finnis</name>
    <dbReference type="NCBI Taxonomy" id="1754191"/>
    <lineage>
        <taxon>Eukaryota</taxon>
        <taxon>Fungi</taxon>
        <taxon>Fungi incertae sedis</taxon>
        <taxon>Chytridiomycota</taxon>
        <taxon>Chytridiomycota incertae sedis</taxon>
        <taxon>Neocallimastigomycetes</taxon>
        <taxon>Neocallimastigales</taxon>
        <taxon>Neocallimastigaceae</taxon>
        <taxon>Piromyces</taxon>
    </lineage>
</organism>
<evidence type="ECO:0000256" key="1">
    <source>
        <dbReference type="ARBA" id="ARBA00012513"/>
    </source>
</evidence>
<dbReference type="EMBL" id="MCFH01000010">
    <property type="protein sequence ID" value="ORX54883.1"/>
    <property type="molecule type" value="Genomic_DNA"/>
</dbReference>
<evidence type="ECO:0000256" key="11">
    <source>
        <dbReference type="SAM" id="MobiDB-lite"/>
    </source>
</evidence>
<evidence type="ECO:0000256" key="6">
    <source>
        <dbReference type="ARBA" id="ARBA00022777"/>
    </source>
</evidence>
<dbReference type="FunFam" id="1.10.510.10:FF:000024">
    <property type="entry name" value="Probable serine/threonine-protein kinase cot-1"/>
    <property type="match status" value="1"/>
</dbReference>
<dbReference type="CDD" id="cd21776">
    <property type="entry name" value="MobB_Sid2p-like"/>
    <property type="match status" value="1"/>
</dbReference>
<keyword evidence="6 14" id="KW-0418">Kinase</keyword>
<evidence type="ECO:0000256" key="9">
    <source>
        <dbReference type="ARBA" id="ARBA00048679"/>
    </source>
</evidence>
<dbReference type="InterPro" id="IPR050236">
    <property type="entry name" value="Ser_Thr_kinase_AGC"/>
</dbReference>
<dbReference type="GO" id="GO:0004674">
    <property type="term" value="F:protein serine/threonine kinase activity"/>
    <property type="evidence" value="ECO:0007669"/>
    <property type="project" value="UniProtKB-KW"/>
</dbReference>
<evidence type="ECO:0000256" key="7">
    <source>
        <dbReference type="ARBA" id="ARBA00022840"/>
    </source>
</evidence>
<keyword evidence="15" id="KW-1185">Reference proteome</keyword>
<evidence type="ECO:0000259" key="13">
    <source>
        <dbReference type="PROSITE" id="PS51285"/>
    </source>
</evidence>
<dbReference type="AlphaFoldDB" id="A0A1Y1VFJ6"/>
<dbReference type="GO" id="GO:0035556">
    <property type="term" value="P:intracellular signal transduction"/>
    <property type="evidence" value="ECO:0007669"/>
    <property type="project" value="TreeGrafter"/>
</dbReference>
<dbReference type="PROSITE" id="PS50011">
    <property type="entry name" value="PROTEIN_KINASE_DOM"/>
    <property type="match status" value="1"/>
</dbReference>
<dbReference type="SUPFAM" id="SSF56112">
    <property type="entry name" value="Protein kinase-like (PK-like)"/>
    <property type="match status" value="1"/>
</dbReference>
<dbReference type="SMART" id="SM00133">
    <property type="entry name" value="S_TK_X"/>
    <property type="match status" value="1"/>
</dbReference>
<dbReference type="GO" id="GO:0005524">
    <property type="term" value="F:ATP binding"/>
    <property type="evidence" value="ECO:0007669"/>
    <property type="project" value="UniProtKB-UniRule"/>
</dbReference>
<reference evidence="14 15" key="2">
    <citation type="submission" date="2016-08" db="EMBL/GenBank/DDBJ databases">
        <title>Pervasive Adenine N6-methylation of Active Genes in Fungi.</title>
        <authorList>
            <consortium name="DOE Joint Genome Institute"/>
            <person name="Mondo S.J."/>
            <person name="Dannebaum R.O."/>
            <person name="Kuo R.C."/>
            <person name="Labutti K."/>
            <person name="Haridas S."/>
            <person name="Kuo A."/>
            <person name="Salamov A."/>
            <person name="Ahrendt S.R."/>
            <person name="Lipzen A."/>
            <person name="Sullivan W."/>
            <person name="Andreopoulos W.B."/>
            <person name="Clum A."/>
            <person name="Lindquist E."/>
            <person name="Daum C."/>
            <person name="Ramamoorthy G.K."/>
            <person name="Gryganskyi A."/>
            <person name="Culley D."/>
            <person name="Magnuson J.K."/>
            <person name="James T.Y."/>
            <person name="O'Malley M.A."/>
            <person name="Stajich J.E."/>
            <person name="Spatafora J.W."/>
            <person name="Visel A."/>
            <person name="Grigoriev I.V."/>
        </authorList>
    </citation>
    <scope>NUCLEOTIDE SEQUENCE [LARGE SCALE GENOMIC DNA]</scope>
    <source>
        <strain evidence="15">finn</strain>
    </source>
</reference>
<proteinExistence type="predicted"/>
<evidence type="ECO:0000256" key="2">
    <source>
        <dbReference type="ARBA" id="ARBA00022527"/>
    </source>
</evidence>
<dbReference type="EC" id="2.7.11.1" evidence="1"/>
<dbReference type="FunFam" id="3.30.200.20:FF:000109">
    <property type="entry name" value="Non-specific serine/threonine protein kinase"/>
    <property type="match status" value="1"/>
</dbReference>
<reference evidence="14 15" key="1">
    <citation type="submission" date="2016-08" db="EMBL/GenBank/DDBJ databases">
        <title>Genomes of anaerobic fungi encode conserved fungal cellulosomes for biomass hydrolysis.</title>
        <authorList>
            <consortium name="DOE Joint Genome Institute"/>
            <person name="Haitjema C.H."/>
            <person name="Gilmore S.P."/>
            <person name="Henske J.K."/>
            <person name="Solomon K.V."/>
            <person name="De Groot R."/>
            <person name="Kuo A."/>
            <person name="Mondo S.J."/>
            <person name="Salamov A.A."/>
            <person name="Labutti K."/>
            <person name="Zhao Z."/>
            <person name="Chiniquy J."/>
            <person name="Barry K."/>
            <person name="Brewer H.M."/>
            <person name="Purvine S.O."/>
            <person name="Wright A.T."/>
            <person name="Boxma B."/>
            <person name="Van Alen T."/>
            <person name="Hackstein J.H."/>
            <person name="Baker S.E."/>
            <person name="Grigoriev I.V."/>
            <person name="O'Malley M.A."/>
        </authorList>
    </citation>
    <scope>NUCLEOTIDE SEQUENCE [LARGE SCALE GENOMIC DNA]</scope>
    <source>
        <strain evidence="15">finn</strain>
    </source>
</reference>
<feature type="domain" description="AGC-kinase C-terminal" evidence="13">
    <location>
        <begin position="930"/>
        <end position="1009"/>
    </location>
</feature>
<evidence type="ECO:0000313" key="14">
    <source>
        <dbReference type="EMBL" id="ORX54883.1"/>
    </source>
</evidence>
<dbReference type="InterPro" id="IPR017441">
    <property type="entry name" value="Protein_kinase_ATP_BS"/>
</dbReference>
<evidence type="ECO:0000256" key="8">
    <source>
        <dbReference type="ARBA" id="ARBA00047899"/>
    </source>
</evidence>
<dbReference type="Gene3D" id="3.30.200.20">
    <property type="entry name" value="Phosphorylase Kinase, domain 1"/>
    <property type="match status" value="1"/>
</dbReference>
<dbReference type="InterPro" id="IPR000961">
    <property type="entry name" value="AGC-kinase_C"/>
</dbReference>
<evidence type="ECO:0000313" key="15">
    <source>
        <dbReference type="Proteomes" id="UP000193719"/>
    </source>
</evidence>
<dbReference type="Proteomes" id="UP000193719">
    <property type="component" value="Unassembled WGS sequence"/>
</dbReference>
<dbReference type="PROSITE" id="PS51285">
    <property type="entry name" value="AGC_KINASE_CTER"/>
    <property type="match status" value="1"/>
</dbReference>
<dbReference type="Pfam" id="PF00069">
    <property type="entry name" value="Pkinase"/>
    <property type="match status" value="2"/>
</dbReference>
<feature type="domain" description="Protein kinase" evidence="12">
    <location>
        <begin position="630"/>
        <end position="928"/>
    </location>
</feature>
<gene>
    <name evidence="14" type="ORF">BCR36DRAFT_348074</name>
</gene>
<feature type="region of interest" description="Disordered" evidence="11">
    <location>
        <begin position="233"/>
        <end position="252"/>
    </location>
</feature>
<comment type="caution">
    <text evidence="14">The sequence shown here is derived from an EMBL/GenBank/DDBJ whole genome shotgun (WGS) entry which is preliminary data.</text>
</comment>
<sequence>MYSRDDLSSVHRKHNLENNLLNEERNKIDNIRNNQINKYSLNGKEINDSHKSPNINKHINNNKLEISQTPKLSTQTNYNSSHSHKNQIENVNYNEKIYHQNPKSCENSRINTRNMNEHQQIKDNLRNTINNTKKSNYLEVPENKNINETLKQIYHDTCNDDLESGYKKKQPVSDIKSIKSSNSKSTVKTINNSINLSSISNIYNNLVDKKNSIYLKSYMNNVYNNEKDFHHNSDQPVLYNSESSHNGSRSKNNSLYSKVVSLKKLAINNSEKDISSLRDKNVPDNNIAHSGINTESDEEENCKKNENSIVFILKSACDSTFLSDVIIHEEENQIKQMEMLKQNSSNEFSSYLQKKYGKSKSDLSNKILLEHEDKIFNIPRNVDENHEETNDKEENKYMSELLETLPNSLESLKIESQNNINSNEFPLNEDKSISVYNSKQENASNYANYPPPLPPKSEKAKNFNMLHNDYENSYNNEFNDTQNCHIINDQYFVRHEFNNKEIPRNSYLYNKYESVPDMFSESKASSSQLQTDDYQNKPTVETLKHEINNLSPPSAATKRRCMMAQVYFLEYYFDILTYISHRQSRTKQFKQNAIINNLSPEEYNRQWKLYCGKERAFLRKRRIKIKVDQFHLLTQVGQGGYGQVYLARKKDTGEICALKQMSKKKLLRSNEIQHVLTERDVLTATTSVWLVKLLYAFQDVENVYLAIEFVPGGDVRTLLNKSGILLETHTKFYISEMFMAVNSLHELGFIHRDLKPENFLIDANGHIKLTDFGLSRGAISSRCINSLRSKFDDIKDKQIIPRTIAERRTIHKSMRKEKKWAFSLVGSPDYMAPEILDNNGYDYLVDYWSLGCILFEFLSGYPPFTAPSMDEIWLNVYKWKEVLERPIYEGEDEEFNLSDEAWDLITRLITDRSERMSSLYQVQDHPFFCNDIRFKDLRTSKGPSPPFIPKLESDIDTTYFDDFSNPEDLLLYKNIMNKKEREDKEIYRNDEELRKEFIGFTYRHKDFKN</sequence>
<dbReference type="InterPro" id="IPR011009">
    <property type="entry name" value="Kinase-like_dom_sf"/>
</dbReference>